<gene>
    <name evidence="6" type="ORF">FM996_19160</name>
</gene>
<dbReference type="PANTHER" id="PTHR43004">
    <property type="entry name" value="TRK SYSTEM POTASSIUM UPTAKE PROTEIN"/>
    <property type="match status" value="1"/>
</dbReference>
<dbReference type="NCBIfam" id="NF045577">
    <property type="entry name" value="FAD_mono_MbnF"/>
    <property type="match status" value="1"/>
</dbReference>
<dbReference type="GO" id="GO:0016709">
    <property type="term" value="F:oxidoreductase activity, acting on paired donors, with incorporation or reduction of molecular oxygen, NAD(P)H as one donor, and incorporation of one atom of oxygen"/>
    <property type="evidence" value="ECO:0007669"/>
    <property type="project" value="UniProtKB-ARBA"/>
</dbReference>
<name>A0A549SDV5_METSR</name>
<dbReference type="Gene3D" id="3.40.30.120">
    <property type="match status" value="1"/>
</dbReference>
<dbReference type="InterPro" id="IPR036188">
    <property type="entry name" value="FAD/NAD-bd_sf"/>
</dbReference>
<evidence type="ECO:0000256" key="2">
    <source>
        <dbReference type="ARBA" id="ARBA00022630"/>
    </source>
</evidence>
<dbReference type="Gene3D" id="3.30.9.10">
    <property type="entry name" value="D-Amino Acid Oxidase, subunit A, domain 2"/>
    <property type="match status" value="1"/>
</dbReference>
<comment type="cofactor">
    <cofactor evidence="1">
        <name>FAD</name>
        <dbReference type="ChEBI" id="CHEBI:57692"/>
    </cofactor>
</comment>
<dbReference type="SUPFAM" id="SSF51905">
    <property type="entry name" value="FAD/NAD(P)-binding domain"/>
    <property type="match status" value="1"/>
</dbReference>
<evidence type="ECO:0000259" key="5">
    <source>
        <dbReference type="Pfam" id="PF01494"/>
    </source>
</evidence>
<dbReference type="Proteomes" id="UP000316781">
    <property type="component" value="Unassembled WGS sequence"/>
</dbReference>
<dbReference type="GO" id="GO:0071949">
    <property type="term" value="F:FAD binding"/>
    <property type="evidence" value="ECO:0007669"/>
    <property type="project" value="InterPro"/>
</dbReference>
<dbReference type="InterPro" id="IPR002938">
    <property type="entry name" value="FAD-bd"/>
</dbReference>
<evidence type="ECO:0000256" key="1">
    <source>
        <dbReference type="ARBA" id="ARBA00001974"/>
    </source>
</evidence>
<evidence type="ECO:0000256" key="3">
    <source>
        <dbReference type="ARBA" id="ARBA00022827"/>
    </source>
</evidence>
<comment type="caution">
    <text evidence="6">The sequence shown here is derived from an EMBL/GenBank/DDBJ whole genome shotgun (WGS) entry which is preliminary data.</text>
</comment>
<protein>
    <submittedName>
        <fullName evidence="6">Monooxygenase</fullName>
    </submittedName>
</protein>
<dbReference type="RefSeq" id="WP_142864351.1">
    <property type="nucleotide sequence ID" value="NZ_VJMF01000093.1"/>
</dbReference>
<keyword evidence="2" id="KW-0285">Flavoprotein</keyword>
<evidence type="ECO:0000313" key="6">
    <source>
        <dbReference type="EMBL" id="TRL26652.1"/>
    </source>
</evidence>
<dbReference type="AlphaFoldDB" id="A0A549SDV5"/>
<dbReference type="Pfam" id="PF01494">
    <property type="entry name" value="FAD_binding_3"/>
    <property type="match status" value="1"/>
</dbReference>
<dbReference type="InterPro" id="IPR050641">
    <property type="entry name" value="RIFMO-like"/>
</dbReference>
<feature type="domain" description="FAD-binding" evidence="5">
    <location>
        <begin position="6"/>
        <end position="357"/>
    </location>
</feature>
<dbReference type="PRINTS" id="PR00420">
    <property type="entry name" value="RNGMNOXGNASE"/>
</dbReference>
<dbReference type="PANTHER" id="PTHR43004:SF19">
    <property type="entry name" value="BINDING MONOOXYGENASE, PUTATIVE (JCVI)-RELATED"/>
    <property type="match status" value="1"/>
</dbReference>
<reference evidence="6 7" key="1">
    <citation type="submission" date="2019-07" db="EMBL/GenBank/DDBJ databases">
        <title>Ln-dependent methylotrophs.</title>
        <authorList>
            <person name="Tani A."/>
        </authorList>
    </citation>
    <scope>NUCLEOTIDE SEQUENCE [LARGE SCALE GENOMIC DNA]</scope>
    <source>
        <strain evidence="6 7">SM89A</strain>
    </source>
</reference>
<evidence type="ECO:0000256" key="4">
    <source>
        <dbReference type="SAM" id="MobiDB-lite"/>
    </source>
</evidence>
<keyword evidence="6" id="KW-0560">Oxidoreductase</keyword>
<evidence type="ECO:0000313" key="7">
    <source>
        <dbReference type="Proteomes" id="UP000316781"/>
    </source>
</evidence>
<sequence>MTIEHVPVLISGAGYAGLTAALMLSLRGVPCLLAERRGALSDHPRAHGFSLRSLELLRQAPGLEKDLLLAARAEPGDTTIMIAETVGGPPIEILAAPNGFDTRTLSPAPLCSAGQDRAEPVLLRHARAHGADIRFSTELLSFSQDAEKVHAVLRDAVNGRQKTVVTNYLIAADGSSSPVRTSLAVDMKGRSGVSHAISILFKADLSASMAGRGFFLCYLRNRELTGAFVSCDDPDQGQLNVEYDPAREAISDFDAARCIALVRAALGQSDLEVEILSVLPWRMSALLADRMKIGRVFLAGDAAHIMPPVGGLAGQAAIQDAADLAWKISMVTKKQADPTLLDTYEDERRPVAQLSIARAMENYVRRLRQDRDDLGEAFGRVSYLDVAMSYRYRSRAISVEEPDDGLPADDTLHPSGKPGSRLAHVPLIRDGVEISTHDLVGRGFALLAGPAGSSWVEAAKILAQTHGVATTAFGIGVDLSDPTGTFLERTGLEPAGALLLRPDGFIAWRSLGASGDTEQALRRAYARALCLDRSQLRIRSVAEPSLPTPSCETSTTLMQ</sequence>
<accession>A0A549SDV5</accession>
<dbReference type="Pfam" id="PF21274">
    <property type="entry name" value="Rng_hyd_C"/>
    <property type="match status" value="1"/>
</dbReference>
<keyword evidence="6" id="KW-0503">Monooxygenase</keyword>
<organism evidence="6 7">
    <name type="scientific">Methylosinus sporium</name>
    <dbReference type="NCBI Taxonomy" id="428"/>
    <lineage>
        <taxon>Bacteria</taxon>
        <taxon>Pseudomonadati</taxon>
        <taxon>Pseudomonadota</taxon>
        <taxon>Alphaproteobacteria</taxon>
        <taxon>Hyphomicrobiales</taxon>
        <taxon>Methylocystaceae</taxon>
        <taxon>Methylosinus</taxon>
    </lineage>
</organism>
<keyword evidence="3" id="KW-0274">FAD</keyword>
<dbReference type="InterPro" id="IPR054668">
    <property type="entry name" value="FAD_mono_MbnF"/>
</dbReference>
<proteinExistence type="predicted"/>
<feature type="region of interest" description="Disordered" evidence="4">
    <location>
        <begin position="401"/>
        <end position="420"/>
    </location>
</feature>
<dbReference type="EMBL" id="VJMF01000093">
    <property type="protein sequence ID" value="TRL26652.1"/>
    <property type="molecule type" value="Genomic_DNA"/>
</dbReference>
<dbReference type="Gene3D" id="3.50.50.60">
    <property type="entry name" value="FAD/NAD(P)-binding domain"/>
    <property type="match status" value="1"/>
</dbReference>